<accession>A0A173MQ25</accession>
<gene>
    <name evidence="2" type="ORF">SAMN05421788_1011033</name>
</gene>
<feature type="domain" description="HipA N-terminal subdomain 1" evidence="1">
    <location>
        <begin position="5"/>
        <end position="102"/>
    </location>
</feature>
<organism evidence="2 3">
    <name type="scientific">Filimonas lacunae</name>
    <dbReference type="NCBI Taxonomy" id="477680"/>
    <lineage>
        <taxon>Bacteria</taxon>
        <taxon>Pseudomonadati</taxon>
        <taxon>Bacteroidota</taxon>
        <taxon>Chitinophagia</taxon>
        <taxon>Chitinophagales</taxon>
        <taxon>Chitinophagaceae</taxon>
        <taxon>Filimonas</taxon>
    </lineage>
</organism>
<reference evidence="3" key="1">
    <citation type="submission" date="2017-01" db="EMBL/GenBank/DDBJ databases">
        <authorList>
            <person name="Varghese N."/>
            <person name="Submissions S."/>
        </authorList>
    </citation>
    <scope>NUCLEOTIDE SEQUENCE [LARGE SCALE GENOMIC DNA]</scope>
    <source>
        <strain evidence="3">DSM 21054</strain>
    </source>
</reference>
<dbReference type="Pfam" id="PF13657">
    <property type="entry name" value="Couple_hipA"/>
    <property type="match status" value="1"/>
</dbReference>
<dbReference type="InterPro" id="IPR017508">
    <property type="entry name" value="HipA_N1"/>
</dbReference>
<dbReference type="NCBIfam" id="TIGR03071">
    <property type="entry name" value="couple_hipA"/>
    <property type="match status" value="1"/>
</dbReference>
<dbReference type="OrthoDB" id="196808at2"/>
<dbReference type="AlphaFoldDB" id="A0A173MQ25"/>
<evidence type="ECO:0000259" key="1">
    <source>
        <dbReference type="Pfam" id="PF13657"/>
    </source>
</evidence>
<dbReference type="STRING" id="477680.SAMN05421788_1011033"/>
<evidence type="ECO:0000313" key="3">
    <source>
        <dbReference type="Proteomes" id="UP000186917"/>
    </source>
</evidence>
<evidence type="ECO:0000313" key="2">
    <source>
        <dbReference type="EMBL" id="SIS75722.1"/>
    </source>
</evidence>
<dbReference type="GO" id="GO:0016301">
    <property type="term" value="F:kinase activity"/>
    <property type="evidence" value="ECO:0007669"/>
    <property type="project" value="UniProtKB-KW"/>
</dbReference>
<keyword evidence="2" id="KW-0418">Kinase</keyword>
<protein>
    <submittedName>
        <fullName evidence="2">Serine/threonine-protein kinase HipA</fullName>
    </submittedName>
</protein>
<keyword evidence="3" id="KW-1185">Reference proteome</keyword>
<dbReference type="RefSeq" id="WP_076376297.1">
    <property type="nucleotide sequence ID" value="NZ_AP017422.1"/>
</dbReference>
<dbReference type="KEGG" id="fln:FLA_5648"/>
<dbReference type="Proteomes" id="UP000186917">
    <property type="component" value="Unassembled WGS sequence"/>
</dbReference>
<keyword evidence="2" id="KW-0808">Transferase</keyword>
<sequence length="111" mass="12360">MRAAQVLFNGILAGILSKERGVYRFVYDKGYLNDKENKPVSLTLPFQEEPYESSVLFPAFVNMLSEGSNKDIQNRLLKIDKDDYFSLLLATAGNDNIGPLTIKELNAATGN</sequence>
<dbReference type="EMBL" id="FTOR01000001">
    <property type="protein sequence ID" value="SIS75722.1"/>
    <property type="molecule type" value="Genomic_DNA"/>
</dbReference>
<name>A0A173MQ25_9BACT</name>
<proteinExistence type="predicted"/>